<dbReference type="KEGG" id="nsh:GXM_05326"/>
<protein>
    <submittedName>
        <fullName evidence="1">Uncharacterized protein</fullName>
    </submittedName>
</protein>
<sequence>MLYKHLVYYHQVLIAKLLDNLRFKSIYVKFGVAKCRIYSLELKQLLKKIKYE</sequence>
<dbReference type="AlphaFoldDB" id="A0A5P8W5A9"/>
<evidence type="ECO:0000313" key="1">
    <source>
        <dbReference type="EMBL" id="QFS47834.1"/>
    </source>
</evidence>
<dbReference type="EMBL" id="CP045226">
    <property type="protein sequence ID" value="QFS47834.1"/>
    <property type="molecule type" value="Genomic_DNA"/>
</dbReference>
<gene>
    <name evidence="1" type="ORF">GXM_05326</name>
</gene>
<reference evidence="1 2" key="1">
    <citation type="submission" date="2019-10" db="EMBL/GenBank/DDBJ databases">
        <title>Genomic and transcriptomic insights into the perfect genentic adaptation of a filamentous nitrogen-fixing cyanobacterium to rice fields.</title>
        <authorList>
            <person name="Chen Z."/>
        </authorList>
    </citation>
    <scope>NUCLEOTIDE SEQUENCE [LARGE SCALE GENOMIC DNA]</scope>
    <source>
        <strain evidence="1">CCNUC1</strain>
    </source>
</reference>
<dbReference type="Proteomes" id="UP000326678">
    <property type="component" value="Chromosome Gxm1"/>
</dbReference>
<name>A0A5P8W5A9_9NOSO</name>
<accession>A0A5P8W5A9</accession>
<keyword evidence="2" id="KW-1185">Reference proteome</keyword>
<proteinExistence type="predicted"/>
<evidence type="ECO:0000313" key="2">
    <source>
        <dbReference type="Proteomes" id="UP000326678"/>
    </source>
</evidence>
<organism evidence="1 2">
    <name type="scientific">Nostoc sphaeroides CCNUC1</name>
    <dbReference type="NCBI Taxonomy" id="2653204"/>
    <lineage>
        <taxon>Bacteria</taxon>
        <taxon>Bacillati</taxon>
        <taxon>Cyanobacteriota</taxon>
        <taxon>Cyanophyceae</taxon>
        <taxon>Nostocales</taxon>
        <taxon>Nostocaceae</taxon>
        <taxon>Nostoc</taxon>
    </lineage>
</organism>